<evidence type="ECO:0000256" key="11">
    <source>
        <dbReference type="ARBA" id="ARBA00023328"/>
    </source>
</evidence>
<dbReference type="PANTHER" id="PTHR28262">
    <property type="entry name" value="DASH COMPLEX SUBUNIT SPC19"/>
    <property type="match status" value="1"/>
</dbReference>
<dbReference type="GO" id="GO:0042729">
    <property type="term" value="C:DASH complex"/>
    <property type="evidence" value="ECO:0007669"/>
    <property type="project" value="InterPro"/>
</dbReference>
<dbReference type="Pfam" id="PF08287">
    <property type="entry name" value="DASH_Spc19"/>
    <property type="match status" value="1"/>
</dbReference>
<keyword evidence="14" id="KW-1185">Reference proteome</keyword>
<reference evidence="13" key="1">
    <citation type="submission" date="2020-11" db="EMBL/GenBank/DDBJ databases">
        <authorList>
            <consortium name="DOE Joint Genome Institute"/>
            <person name="Ahrendt S."/>
            <person name="Riley R."/>
            <person name="Andreopoulos W."/>
            <person name="Labutti K."/>
            <person name="Pangilinan J."/>
            <person name="Ruiz-Duenas F.J."/>
            <person name="Barrasa J.M."/>
            <person name="Sanchez-Garcia M."/>
            <person name="Camarero S."/>
            <person name="Miyauchi S."/>
            <person name="Serrano A."/>
            <person name="Linde D."/>
            <person name="Babiker R."/>
            <person name="Drula E."/>
            <person name="Ayuso-Fernandez I."/>
            <person name="Pacheco R."/>
            <person name="Padilla G."/>
            <person name="Ferreira P."/>
            <person name="Barriuso J."/>
            <person name="Kellner H."/>
            <person name="Castanera R."/>
            <person name="Alfaro M."/>
            <person name="Ramirez L."/>
            <person name="Pisabarro A.G."/>
            <person name="Kuo A."/>
            <person name="Tritt A."/>
            <person name="Lipzen A."/>
            <person name="He G."/>
            <person name="Yan M."/>
            <person name="Ng V."/>
            <person name="Cullen D."/>
            <person name="Martin F."/>
            <person name="Rosso M.-N."/>
            <person name="Henrissat B."/>
            <person name="Hibbett D."/>
            <person name="Martinez A.T."/>
            <person name="Grigoriev I.V."/>
        </authorList>
    </citation>
    <scope>NUCLEOTIDE SEQUENCE</scope>
    <source>
        <strain evidence="13">MF-IS2</strain>
    </source>
</reference>
<evidence type="ECO:0000256" key="9">
    <source>
        <dbReference type="ARBA" id="ARBA00023212"/>
    </source>
</evidence>
<evidence type="ECO:0000256" key="7">
    <source>
        <dbReference type="ARBA" id="ARBA00022490"/>
    </source>
</evidence>
<evidence type="ECO:0000256" key="5">
    <source>
        <dbReference type="ARBA" id="ARBA00016329"/>
    </source>
</evidence>
<dbReference type="EMBL" id="MU151111">
    <property type="protein sequence ID" value="KAF9450154.1"/>
    <property type="molecule type" value="Genomic_DNA"/>
</dbReference>
<comment type="caution">
    <text evidence="13">The sequence shown here is derived from an EMBL/GenBank/DDBJ whole genome shotgun (WGS) entry which is preliminary data.</text>
</comment>
<evidence type="ECO:0000256" key="4">
    <source>
        <dbReference type="ARBA" id="ARBA00008952"/>
    </source>
</evidence>
<evidence type="ECO:0000256" key="1">
    <source>
        <dbReference type="ARBA" id="ARBA00004123"/>
    </source>
</evidence>
<accession>A0A9P5XFS4</accession>
<evidence type="ECO:0000256" key="6">
    <source>
        <dbReference type="ARBA" id="ARBA00022454"/>
    </source>
</evidence>
<evidence type="ECO:0000256" key="10">
    <source>
        <dbReference type="ARBA" id="ARBA00023242"/>
    </source>
</evidence>
<keyword evidence="6" id="KW-0158">Chromosome</keyword>
<evidence type="ECO:0000313" key="13">
    <source>
        <dbReference type="EMBL" id="KAF9450154.1"/>
    </source>
</evidence>
<sequence>MSRLSRANLKARESIFSSGPNIYRNEALTLCPPDLEECVAAMEDCCEEAYEAQQLLRNGTRDLPRMTKILDRERVFLLVNEGTIKKYKSDLADEVEPAINEFIERAEQGLAALEKKEAMLKTKAGS</sequence>
<keyword evidence="7" id="KW-0963">Cytoplasm</keyword>
<keyword evidence="10" id="KW-0539">Nucleus</keyword>
<gene>
    <name evidence="13" type="ORF">P691DRAFT_758422</name>
</gene>
<dbReference type="GO" id="GO:0008608">
    <property type="term" value="P:attachment of spindle microtubules to kinetochore"/>
    <property type="evidence" value="ECO:0007669"/>
    <property type="project" value="InterPro"/>
</dbReference>
<comment type="similarity">
    <text evidence="4">Belongs to the DASH complex SPC19 family.</text>
</comment>
<dbReference type="GO" id="GO:0005876">
    <property type="term" value="C:spindle microtubule"/>
    <property type="evidence" value="ECO:0007669"/>
    <property type="project" value="InterPro"/>
</dbReference>
<dbReference type="OrthoDB" id="3361333at2759"/>
<dbReference type="PANTHER" id="PTHR28262:SF1">
    <property type="entry name" value="DASH COMPLEX SUBUNIT SPC19"/>
    <property type="match status" value="1"/>
</dbReference>
<dbReference type="Proteomes" id="UP000807342">
    <property type="component" value="Unassembled WGS sequence"/>
</dbReference>
<comment type="subcellular location">
    <subcellularLocation>
        <location evidence="3">Chromosome</location>
        <location evidence="3">Centromere</location>
        <location evidence="3">Kinetochore</location>
    </subcellularLocation>
    <subcellularLocation>
        <location evidence="2">Cytoplasm</location>
        <location evidence="2">Cytoskeleton</location>
        <location evidence="2">Spindle</location>
    </subcellularLocation>
    <subcellularLocation>
        <location evidence="1">Nucleus</location>
    </subcellularLocation>
</comment>
<name>A0A9P5XFS4_9AGAR</name>
<organism evidence="13 14">
    <name type="scientific">Macrolepiota fuliginosa MF-IS2</name>
    <dbReference type="NCBI Taxonomy" id="1400762"/>
    <lineage>
        <taxon>Eukaryota</taxon>
        <taxon>Fungi</taxon>
        <taxon>Dikarya</taxon>
        <taxon>Basidiomycota</taxon>
        <taxon>Agaricomycotina</taxon>
        <taxon>Agaricomycetes</taxon>
        <taxon>Agaricomycetidae</taxon>
        <taxon>Agaricales</taxon>
        <taxon>Agaricineae</taxon>
        <taxon>Agaricaceae</taxon>
        <taxon>Macrolepiota</taxon>
    </lineage>
</organism>
<keyword evidence="11" id="KW-0137">Centromere</keyword>
<evidence type="ECO:0000313" key="14">
    <source>
        <dbReference type="Proteomes" id="UP000807342"/>
    </source>
</evidence>
<dbReference type="InterPro" id="IPR013251">
    <property type="entry name" value="DASH_Spc19"/>
</dbReference>
<evidence type="ECO:0000256" key="12">
    <source>
        <dbReference type="ARBA" id="ARBA00032583"/>
    </source>
</evidence>
<dbReference type="AlphaFoldDB" id="A0A9P5XFS4"/>
<evidence type="ECO:0000256" key="8">
    <source>
        <dbReference type="ARBA" id="ARBA00022838"/>
    </source>
</evidence>
<keyword evidence="9" id="KW-0206">Cytoskeleton</keyword>
<protein>
    <recommendedName>
        <fullName evidence="5">DASH complex subunit SPC19</fullName>
    </recommendedName>
    <alternativeName>
        <fullName evidence="12">Outer kinetochore protein SPC19</fullName>
    </alternativeName>
</protein>
<keyword evidence="8" id="KW-0995">Kinetochore</keyword>
<evidence type="ECO:0000256" key="2">
    <source>
        <dbReference type="ARBA" id="ARBA00004186"/>
    </source>
</evidence>
<proteinExistence type="inferred from homology"/>
<evidence type="ECO:0000256" key="3">
    <source>
        <dbReference type="ARBA" id="ARBA00004629"/>
    </source>
</evidence>